<dbReference type="AlphaFoldDB" id="A0A292PYJ9"/>
<keyword evidence="2" id="KW-1185">Reference proteome</keyword>
<dbReference type="EMBL" id="LN891010">
    <property type="protein sequence ID" value="CUS11871.1"/>
    <property type="molecule type" value="Genomic_DNA"/>
</dbReference>
<gene>
    <name evidence="1" type="ORF">GSTUAT00004054001</name>
</gene>
<organism evidence="1 2">
    <name type="scientific">Tuber aestivum</name>
    <name type="common">summer truffle</name>
    <dbReference type="NCBI Taxonomy" id="59557"/>
    <lineage>
        <taxon>Eukaryota</taxon>
        <taxon>Fungi</taxon>
        <taxon>Dikarya</taxon>
        <taxon>Ascomycota</taxon>
        <taxon>Pezizomycotina</taxon>
        <taxon>Pezizomycetes</taxon>
        <taxon>Pezizales</taxon>
        <taxon>Tuberaceae</taxon>
        <taxon>Tuber</taxon>
    </lineage>
</organism>
<sequence length="52" mass="6149">MMGERNLEKEKRDSAYINFMKLPQLIVQLYRRNQPSCGARAVDYQGWVPSFI</sequence>
<dbReference type="Proteomes" id="UP001412239">
    <property type="component" value="Unassembled WGS sequence"/>
</dbReference>
<proteinExistence type="predicted"/>
<protein>
    <submittedName>
        <fullName evidence="1">Uncharacterized protein</fullName>
    </submittedName>
</protein>
<name>A0A292PYJ9_9PEZI</name>
<accession>A0A292PYJ9</accession>
<evidence type="ECO:0000313" key="1">
    <source>
        <dbReference type="EMBL" id="CUS11871.1"/>
    </source>
</evidence>
<reference evidence="1" key="1">
    <citation type="submission" date="2015-10" db="EMBL/GenBank/DDBJ databases">
        <authorList>
            <person name="Regsiter A."/>
            <person name="william w."/>
        </authorList>
    </citation>
    <scope>NUCLEOTIDE SEQUENCE</scope>
    <source>
        <strain evidence="1">Montdore</strain>
    </source>
</reference>
<evidence type="ECO:0000313" key="2">
    <source>
        <dbReference type="Proteomes" id="UP001412239"/>
    </source>
</evidence>